<dbReference type="AlphaFoldDB" id="A0A511AW04"/>
<dbReference type="Gene3D" id="3.40.50.620">
    <property type="entry name" value="HUPs"/>
    <property type="match status" value="1"/>
</dbReference>
<feature type="binding site" evidence="9">
    <location>
        <position position="75"/>
    </location>
    <ligand>
        <name>substrate</name>
    </ligand>
</feature>
<evidence type="ECO:0000313" key="11">
    <source>
        <dbReference type="EMBL" id="GEK91513.1"/>
    </source>
</evidence>
<keyword evidence="5 9" id="KW-0067">ATP-binding</keyword>
<dbReference type="EMBL" id="BJUY01000012">
    <property type="protein sequence ID" value="GEK91513.1"/>
    <property type="molecule type" value="Genomic_DNA"/>
</dbReference>
<evidence type="ECO:0000313" key="12">
    <source>
        <dbReference type="Proteomes" id="UP000321662"/>
    </source>
</evidence>
<keyword evidence="3 9" id="KW-0548">Nucleotidyltransferase</keyword>
<name>A0A511AW04_9LACT</name>
<comment type="caution">
    <text evidence="11">The sequence shown here is derived from an EMBL/GenBank/DDBJ whole genome shotgun (WGS) entry which is preliminary data.</text>
</comment>
<dbReference type="OrthoDB" id="9806661at2"/>
<dbReference type="PRINTS" id="PR01020">
    <property type="entry name" value="LPSBIOSNTHSS"/>
</dbReference>
<comment type="subcellular location">
    <subcellularLocation>
        <location evidence="9">Cytoplasm</location>
    </subcellularLocation>
</comment>
<feature type="binding site" evidence="9">
    <location>
        <begin position="125"/>
        <end position="131"/>
    </location>
    <ligand>
        <name>ATP</name>
        <dbReference type="ChEBI" id="CHEBI:30616"/>
    </ligand>
</feature>
<comment type="similarity">
    <text evidence="9">Belongs to the bacterial CoaD family.</text>
</comment>
<keyword evidence="2 9" id="KW-0808">Transferase</keyword>
<dbReference type="CDD" id="cd02163">
    <property type="entry name" value="PPAT"/>
    <property type="match status" value="1"/>
</dbReference>
<keyword evidence="6 9" id="KW-0460">Magnesium</keyword>
<sequence>MRKALYAGSFDPLTYGHLDVIKRAARLVDELIIVVSASTAKKYLFSAQERREMVKESLNVNNVMNCRVIVYDGLTVEVAEENDADILIRAIRSVKDFEYERDIANLNKTQNKNIETLCLFSDPKYQHISSTMVKEIAFYKGDLKSLVPQNVAAEIKRIMKLGEHKSE</sequence>
<dbReference type="PANTHER" id="PTHR21342">
    <property type="entry name" value="PHOSPHOPANTETHEINE ADENYLYLTRANSFERASE"/>
    <property type="match status" value="1"/>
</dbReference>
<feature type="domain" description="Cytidyltransferase-like" evidence="10">
    <location>
        <begin position="5"/>
        <end position="135"/>
    </location>
</feature>
<comment type="pathway">
    <text evidence="9">Cofactor biosynthesis; coenzyme A biosynthesis; CoA from (R)-pantothenate: step 4/5.</text>
</comment>
<feature type="site" description="Transition state stabilizer" evidence="9">
    <location>
        <position position="17"/>
    </location>
</feature>
<protein>
    <recommendedName>
        <fullName evidence="9">Phosphopantetheine adenylyltransferase</fullName>
        <ecNumber evidence="9">2.7.7.3</ecNumber>
    </recommendedName>
    <alternativeName>
        <fullName evidence="9">Dephospho-CoA pyrophosphorylase</fullName>
    </alternativeName>
    <alternativeName>
        <fullName evidence="9">Pantetheine-phosphate adenylyltransferase</fullName>
        <shortName evidence="9">PPAT</shortName>
    </alternativeName>
</protein>
<evidence type="ECO:0000256" key="2">
    <source>
        <dbReference type="ARBA" id="ARBA00022679"/>
    </source>
</evidence>
<dbReference type="InterPro" id="IPR014729">
    <property type="entry name" value="Rossmann-like_a/b/a_fold"/>
</dbReference>
<keyword evidence="12" id="KW-1185">Reference proteome</keyword>
<evidence type="ECO:0000256" key="3">
    <source>
        <dbReference type="ARBA" id="ARBA00022695"/>
    </source>
</evidence>
<organism evidence="11 12">
    <name type="scientific">Alkalibacterium kapii</name>
    <dbReference type="NCBI Taxonomy" id="426704"/>
    <lineage>
        <taxon>Bacteria</taxon>
        <taxon>Bacillati</taxon>
        <taxon>Bacillota</taxon>
        <taxon>Bacilli</taxon>
        <taxon>Lactobacillales</taxon>
        <taxon>Carnobacteriaceae</taxon>
        <taxon>Alkalibacterium</taxon>
    </lineage>
</organism>
<dbReference type="GO" id="GO:0004595">
    <property type="term" value="F:pantetheine-phosphate adenylyltransferase activity"/>
    <property type="evidence" value="ECO:0007669"/>
    <property type="project" value="UniProtKB-UniRule"/>
</dbReference>
<dbReference type="SUPFAM" id="SSF52374">
    <property type="entry name" value="Nucleotidylyl transferase"/>
    <property type="match status" value="1"/>
</dbReference>
<feature type="binding site" evidence="9">
    <location>
        <position position="17"/>
    </location>
    <ligand>
        <name>ATP</name>
        <dbReference type="ChEBI" id="CHEBI:30616"/>
    </ligand>
</feature>
<comment type="caution">
    <text evidence="9">Lacks conserved residue(s) required for the propagation of feature annotation.</text>
</comment>
<evidence type="ECO:0000256" key="9">
    <source>
        <dbReference type="HAMAP-Rule" id="MF_00151"/>
    </source>
</evidence>
<dbReference type="InterPro" id="IPR004821">
    <property type="entry name" value="Cyt_trans-like"/>
</dbReference>
<dbReference type="GO" id="GO:0005524">
    <property type="term" value="F:ATP binding"/>
    <property type="evidence" value="ECO:0007669"/>
    <property type="project" value="UniProtKB-KW"/>
</dbReference>
<dbReference type="UniPathway" id="UPA00241">
    <property type="reaction ID" value="UER00355"/>
</dbReference>
<evidence type="ECO:0000256" key="6">
    <source>
        <dbReference type="ARBA" id="ARBA00022842"/>
    </source>
</evidence>
<feature type="binding site" evidence="9">
    <location>
        <position position="9"/>
    </location>
    <ligand>
        <name>substrate</name>
    </ligand>
</feature>
<gene>
    <name evidence="9 11" type="primary">coaD</name>
    <name evidence="11" type="ORF">AKA01nite_11350</name>
</gene>
<feature type="binding site" evidence="9">
    <location>
        <begin position="9"/>
        <end position="10"/>
    </location>
    <ligand>
        <name>ATP</name>
        <dbReference type="ChEBI" id="CHEBI:30616"/>
    </ligand>
</feature>
<comment type="subunit">
    <text evidence="9">Homohexamer.</text>
</comment>
<evidence type="ECO:0000259" key="10">
    <source>
        <dbReference type="Pfam" id="PF01467"/>
    </source>
</evidence>
<proteinExistence type="inferred from homology"/>
<dbReference type="GO" id="GO:0015937">
    <property type="term" value="P:coenzyme A biosynthetic process"/>
    <property type="evidence" value="ECO:0007669"/>
    <property type="project" value="UniProtKB-UniRule"/>
</dbReference>
<feature type="binding site" evidence="9">
    <location>
        <position position="41"/>
    </location>
    <ligand>
        <name>substrate</name>
    </ligand>
</feature>
<keyword evidence="4 9" id="KW-0547">Nucleotide-binding</keyword>
<dbReference type="GO" id="GO:0005737">
    <property type="term" value="C:cytoplasm"/>
    <property type="evidence" value="ECO:0007669"/>
    <property type="project" value="UniProtKB-SubCell"/>
</dbReference>
<keyword evidence="1 9" id="KW-0963">Cytoplasm</keyword>
<dbReference type="NCBIfam" id="TIGR00125">
    <property type="entry name" value="cyt_tran_rel"/>
    <property type="match status" value="1"/>
</dbReference>
<evidence type="ECO:0000256" key="1">
    <source>
        <dbReference type="ARBA" id="ARBA00022490"/>
    </source>
</evidence>
<comment type="cofactor">
    <cofactor evidence="9">
        <name>Mg(2+)</name>
        <dbReference type="ChEBI" id="CHEBI:18420"/>
    </cofactor>
</comment>
<dbReference type="Pfam" id="PF01467">
    <property type="entry name" value="CTP_transf_like"/>
    <property type="match status" value="1"/>
</dbReference>
<evidence type="ECO:0000256" key="5">
    <source>
        <dbReference type="ARBA" id="ARBA00022840"/>
    </source>
</evidence>
<comment type="function">
    <text evidence="9">Reversibly transfers an adenylyl group from ATP to 4'-phosphopantetheine, yielding dephospho-CoA (dPCoA) and pyrophosphate.</text>
</comment>
<dbReference type="HAMAP" id="MF_00151">
    <property type="entry name" value="PPAT_bact"/>
    <property type="match status" value="1"/>
</dbReference>
<evidence type="ECO:0000256" key="4">
    <source>
        <dbReference type="ARBA" id="ARBA00022741"/>
    </source>
</evidence>
<evidence type="ECO:0000256" key="8">
    <source>
        <dbReference type="ARBA" id="ARBA00029346"/>
    </source>
</evidence>
<evidence type="ECO:0000256" key="7">
    <source>
        <dbReference type="ARBA" id="ARBA00022993"/>
    </source>
</evidence>
<reference evidence="11 12" key="1">
    <citation type="submission" date="2019-07" db="EMBL/GenBank/DDBJ databases">
        <title>Whole genome shotgun sequence of Alkalibacterium kapii NBRC 103247.</title>
        <authorList>
            <person name="Hosoyama A."/>
            <person name="Uohara A."/>
            <person name="Ohji S."/>
            <person name="Ichikawa N."/>
        </authorList>
    </citation>
    <scope>NUCLEOTIDE SEQUENCE [LARGE SCALE GENOMIC DNA]</scope>
    <source>
        <strain evidence="11 12">NBRC 103247</strain>
    </source>
</reference>
<dbReference type="Proteomes" id="UP000321662">
    <property type="component" value="Unassembled WGS sequence"/>
</dbReference>
<dbReference type="InterPro" id="IPR001980">
    <property type="entry name" value="PPAT"/>
</dbReference>
<dbReference type="EC" id="2.7.7.3" evidence="9"/>
<dbReference type="PANTHER" id="PTHR21342:SF1">
    <property type="entry name" value="PHOSPHOPANTETHEINE ADENYLYLTRANSFERASE"/>
    <property type="match status" value="1"/>
</dbReference>
<keyword evidence="7 9" id="KW-0173">Coenzyme A biosynthesis</keyword>
<dbReference type="NCBIfam" id="TIGR01510">
    <property type="entry name" value="coaD_prev_kdtB"/>
    <property type="match status" value="1"/>
</dbReference>
<comment type="catalytic activity">
    <reaction evidence="8 9">
        <text>(R)-4'-phosphopantetheine + ATP + H(+) = 3'-dephospho-CoA + diphosphate</text>
        <dbReference type="Rhea" id="RHEA:19801"/>
        <dbReference type="ChEBI" id="CHEBI:15378"/>
        <dbReference type="ChEBI" id="CHEBI:30616"/>
        <dbReference type="ChEBI" id="CHEBI:33019"/>
        <dbReference type="ChEBI" id="CHEBI:57328"/>
        <dbReference type="ChEBI" id="CHEBI:61723"/>
        <dbReference type="EC" id="2.7.7.3"/>
    </reaction>
</comment>
<dbReference type="RefSeq" id="WP_146924339.1">
    <property type="nucleotide sequence ID" value="NZ_BJUY01000012.1"/>
</dbReference>
<accession>A0A511AW04</accession>
<feature type="binding site" evidence="9">
    <location>
        <position position="89"/>
    </location>
    <ligand>
        <name>substrate</name>
    </ligand>
</feature>
<feature type="binding site" evidence="9">
    <location>
        <position position="100"/>
    </location>
    <ligand>
        <name>ATP</name>
        <dbReference type="ChEBI" id="CHEBI:30616"/>
    </ligand>
</feature>